<accession>A0A813H073</accession>
<dbReference type="Proteomes" id="UP000654075">
    <property type="component" value="Unassembled WGS sequence"/>
</dbReference>
<feature type="domain" description="Beta-lactamase-related" evidence="1">
    <location>
        <begin position="2"/>
        <end position="304"/>
    </location>
</feature>
<dbReference type="PANTHER" id="PTHR43283">
    <property type="entry name" value="BETA-LACTAMASE-RELATED"/>
    <property type="match status" value="1"/>
</dbReference>
<dbReference type="InterPro" id="IPR050789">
    <property type="entry name" value="Diverse_Enzym_Activities"/>
</dbReference>
<comment type="caution">
    <text evidence="2">The sequence shown here is derived from an EMBL/GenBank/DDBJ whole genome shotgun (WGS) entry which is preliminary data.</text>
</comment>
<protein>
    <recommendedName>
        <fullName evidence="1">Beta-lactamase-related domain-containing protein</fullName>
    </recommendedName>
</protein>
<dbReference type="Pfam" id="PF00144">
    <property type="entry name" value="Beta-lactamase"/>
    <property type="match status" value="1"/>
</dbReference>
<evidence type="ECO:0000313" key="3">
    <source>
        <dbReference type="Proteomes" id="UP000654075"/>
    </source>
</evidence>
<evidence type="ECO:0000313" key="2">
    <source>
        <dbReference type="EMBL" id="CAE8631028.1"/>
    </source>
</evidence>
<dbReference type="EMBL" id="CAJNNV010030008">
    <property type="protein sequence ID" value="CAE8631028.1"/>
    <property type="molecule type" value="Genomic_DNA"/>
</dbReference>
<dbReference type="InterPro" id="IPR001466">
    <property type="entry name" value="Beta-lactam-related"/>
</dbReference>
<gene>
    <name evidence="2" type="ORF">PGLA1383_LOCUS47176</name>
</gene>
<name>A0A813H073_POLGL</name>
<dbReference type="OrthoDB" id="5946976at2759"/>
<keyword evidence="3" id="KW-1185">Reference proteome</keyword>
<dbReference type="AlphaFoldDB" id="A0A813H073"/>
<sequence length="333" mass="36493">AYGHADVAAGTPLTADTLFRLYSQTKPLVLVAFLILLERGVVSLDDPVSKYIPGFQQAVVGEKRKPILRPIAVRDLVAHTSGVGFGPGFHYVAENDYEKTYVDLVSRVDKKEIQSLAEWCDEVAKLPLRFQPGKDWGYGYSSDILGRVIEVAGGRPLDEFLEAEVIAPLGMKDTFFAVPMEKVHRLSALYKREPWDGSGKQRVRFVTADAGGSGVTEDISKSVYCKPSEPDDLAASAPSSSVFLMGGQAGQVVQGGGCVCSIAGGLVSSLRDYARFSQMIVNGGEINGLRVLKPESVKLLARDWLNDFTLEKRRKPLFVWLGCNECYFVFFVL</sequence>
<organism evidence="2 3">
    <name type="scientific">Polarella glacialis</name>
    <name type="common">Dinoflagellate</name>
    <dbReference type="NCBI Taxonomy" id="89957"/>
    <lineage>
        <taxon>Eukaryota</taxon>
        <taxon>Sar</taxon>
        <taxon>Alveolata</taxon>
        <taxon>Dinophyceae</taxon>
        <taxon>Suessiales</taxon>
        <taxon>Suessiaceae</taxon>
        <taxon>Polarella</taxon>
    </lineage>
</organism>
<dbReference type="InterPro" id="IPR012338">
    <property type="entry name" value="Beta-lactam/transpept-like"/>
</dbReference>
<dbReference type="PANTHER" id="PTHR43283:SF3">
    <property type="entry name" value="BETA-LACTAMASE FAMILY PROTEIN (AFU_ORTHOLOGUE AFUA_5G07500)"/>
    <property type="match status" value="1"/>
</dbReference>
<dbReference type="Gene3D" id="3.40.710.10">
    <property type="entry name" value="DD-peptidase/beta-lactamase superfamily"/>
    <property type="match status" value="2"/>
</dbReference>
<reference evidence="2" key="1">
    <citation type="submission" date="2021-02" db="EMBL/GenBank/DDBJ databases">
        <authorList>
            <person name="Dougan E. K."/>
            <person name="Rhodes N."/>
            <person name="Thang M."/>
            <person name="Chan C."/>
        </authorList>
    </citation>
    <scope>NUCLEOTIDE SEQUENCE</scope>
</reference>
<evidence type="ECO:0000259" key="1">
    <source>
        <dbReference type="Pfam" id="PF00144"/>
    </source>
</evidence>
<feature type="non-terminal residue" evidence="2">
    <location>
        <position position="333"/>
    </location>
</feature>
<dbReference type="OMA" id="NIMEEVP"/>
<dbReference type="SUPFAM" id="SSF56601">
    <property type="entry name" value="beta-lactamase/transpeptidase-like"/>
    <property type="match status" value="1"/>
</dbReference>
<proteinExistence type="predicted"/>